<dbReference type="AlphaFoldDB" id="X0UVJ8"/>
<comment type="caution">
    <text evidence="7">The sequence shown here is derived from an EMBL/GenBank/DDBJ whole genome shotgun (WGS) entry which is preliminary data.</text>
</comment>
<dbReference type="InterPro" id="IPR011257">
    <property type="entry name" value="DNA_glycosylase"/>
</dbReference>
<dbReference type="Gene3D" id="1.10.1670.10">
    <property type="entry name" value="Helix-hairpin-Helix base-excision DNA repair enzymes (C-terminal)"/>
    <property type="match status" value="1"/>
</dbReference>
<keyword evidence="4" id="KW-0408">Iron</keyword>
<dbReference type="InterPro" id="IPR003265">
    <property type="entry name" value="HhH-GPD_domain"/>
</dbReference>
<comment type="cofactor">
    <cofactor evidence="1">
        <name>[4Fe-4S] cluster</name>
        <dbReference type="ChEBI" id="CHEBI:49883"/>
    </cofactor>
</comment>
<keyword evidence="2" id="KW-0004">4Fe-4S</keyword>
<sequence length="184" mass="21080">AVLTQNTNWSNVEKAIRNLEKARKLTPHAINRLSERELAVLIRPSGYFNVKAKRLKSLVRWYVGEYRGKIENFSGVPTGKLREELLGVYGIGEETADSILCYALKRKSFVVDTYTRRVLYRHRLIKGKESYGEIKELFESSLPKSLPLYNDFHAQIVAVGNNYCTPRKPKCGECPLNIFAVRKS</sequence>
<dbReference type="PANTHER" id="PTHR10359:SF19">
    <property type="entry name" value="DNA REPAIR GLYCOSYLASE MJ1434-RELATED"/>
    <property type="match status" value="1"/>
</dbReference>
<dbReference type="Pfam" id="PF10576">
    <property type="entry name" value="EndIII_4Fe-2S"/>
    <property type="match status" value="1"/>
</dbReference>
<evidence type="ECO:0000256" key="2">
    <source>
        <dbReference type="ARBA" id="ARBA00022485"/>
    </source>
</evidence>
<dbReference type="GO" id="GO:0051539">
    <property type="term" value="F:4 iron, 4 sulfur cluster binding"/>
    <property type="evidence" value="ECO:0007669"/>
    <property type="project" value="UniProtKB-KW"/>
</dbReference>
<proteinExistence type="predicted"/>
<evidence type="ECO:0000256" key="4">
    <source>
        <dbReference type="ARBA" id="ARBA00023004"/>
    </source>
</evidence>
<dbReference type="SMART" id="SM00478">
    <property type="entry name" value="ENDO3c"/>
    <property type="match status" value="1"/>
</dbReference>
<evidence type="ECO:0000256" key="5">
    <source>
        <dbReference type="ARBA" id="ARBA00023014"/>
    </source>
</evidence>
<name>X0UVJ8_9ZZZZ</name>
<dbReference type="GO" id="GO:0006284">
    <property type="term" value="P:base-excision repair"/>
    <property type="evidence" value="ECO:0007669"/>
    <property type="project" value="InterPro"/>
</dbReference>
<organism evidence="7">
    <name type="scientific">marine sediment metagenome</name>
    <dbReference type="NCBI Taxonomy" id="412755"/>
    <lineage>
        <taxon>unclassified sequences</taxon>
        <taxon>metagenomes</taxon>
        <taxon>ecological metagenomes</taxon>
    </lineage>
</organism>
<dbReference type="GO" id="GO:0016787">
    <property type="term" value="F:hydrolase activity"/>
    <property type="evidence" value="ECO:0007669"/>
    <property type="project" value="UniProtKB-ARBA"/>
</dbReference>
<evidence type="ECO:0000313" key="7">
    <source>
        <dbReference type="EMBL" id="GAG09770.1"/>
    </source>
</evidence>
<evidence type="ECO:0000259" key="6">
    <source>
        <dbReference type="SMART" id="SM00478"/>
    </source>
</evidence>
<feature type="non-terminal residue" evidence="7">
    <location>
        <position position="1"/>
    </location>
</feature>
<gene>
    <name evidence="7" type="ORF">S01H1_44734</name>
</gene>
<dbReference type="InterPro" id="IPR023170">
    <property type="entry name" value="HhH_base_excis_C"/>
</dbReference>
<dbReference type="EMBL" id="BARS01028548">
    <property type="protein sequence ID" value="GAG09770.1"/>
    <property type="molecule type" value="Genomic_DNA"/>
</dbReference>
<protein>
    <recommendedName>
        <fullName evidence="6">HhH-GPD domain-containing protein</fullName>
    </recommendedName>
</protein>
<dbReference type="GO" id="GO:0140097">
    <property type="term" value="F:catalytic activity, acting on DNA"/>
    <property type="evidence" value="ECO:0007669"/>
    <property type="project" value="UniProtKB-ARBA"/>
</dbReference>
<reference evidence="7" key="1">
    <citation type="journal article" date="2014" name="Front. Microbiol.">
        <title>High frequency of phylogenetically diverse reductive dehalogenase-homologous genes in deep subseafloor sedimentary metagenomes.</title>
        <authorList>
            <person name="Kawai M."/>
            <person name="Futagami T."/>
            <person name="Toyoda A."/>
            <person name="Takaki Y."/>
            <person name="Nishi S."/>
            <person name="Hori S."/>
            <person name="Arai W."/>
            <person name="Tsubouchi T."/>
            <person name="Morono Y."/>
            <person name="Uchiyama I."/>
            <person name="Ito T."/>
            <person name="Fujiyama A."/>
            <person name="Inagaki F."/>
            <person name="Takami H."/>
        </authorList>
    </citation>
    <scope>NUCLEOTIDE SEQUENCE</scope>
    <source>
        <strain evidence="7">Expedition CK06-06</strain>
    </source>
</reference>
<keyword evidence="5" id="KW-0411">Iron-sulfur</keyword>
<dbReference type="PANTHER" id="PTHR10359">
    <property type="entry name" value="A/G-SPECIFIC ADENINE GLYCOSYLASE/ENDONUCLEASE III"/>
    <property type="match status" value="1"/>
</dbReference>
<evidence type="ECO:0000256" key="1">
    <source>
        <dbReference type="ARBA" id="ARBA00001966"/>
    </source>
</evidence>
<dbReference type="CDD" id="cd00056">
    <property type="entry name" value="ENDO3c"/>
    <property type="match status" value="1"/>
</dbReference>
<dbReference type="PIRSF" id="PIRSF001435">
    <property type="entry name" value="Nth"/>
    <property type="match status" value="1"/>
</dbReference>
<dbReference type="SMART" id="SM00525">
    <property type="entry name" value="FES"/>
    <property type="match status" value="1"/>
</dbReference>
<dbReference type="Gene3D" id="1.10.340.30">
    <property type="entry name" value="Hypothetical protein, domain 2"/>
    <property type="match status" value="1"/>
</dbReference>
<dbReference type="GO" id="GO:0046872">
    <property type="term" value="F:metal ion binding"/>
    <property type="evidence" value="ECO:0007669"/>
    <property type="project" value="UniProtKB-KW"/>
</dbReference>
<evidence type="ECO:0000256" key="3">
    <source>
        <dbReference type="ARBA" id="ARBA00022723"/>
    </source>
</evidence>
<feature type="domain" description="HhH-GPD" evidence="6">
    <location>
        <begin position="3"/>
        <end position="162"/>
    </location>
</feature>
<accession>X0UVJ8</accession>
<dbReference type="SUPFAM" id="SSF48150">
    <property type="entry name" value="DNA-glycosylase"/>
    <property type="match status" value="1"/>
</dbReference>
<dbReference type="Pfam" id="PF00730">
    <property type="entry name" value="HhH-GPD"/>
    <property type="match status" value="1"/>
</dbReference>
<keyword evidence="3" id="KW-0479">Metal-binding</keyword>
<dbReference type="InterPro" id="IPR003651">
    <property type="entry name" value="Endonuclease3_FeS-loop_motif"/>
</dbReference>